<sequence length="76" mass="8882">MKSDLIQITLDEQDEPVLAFTVTANERTLEHKLLGALIRKISQQGIQLHLVRTYPDAEEKVHWDYQIRAKRDDEPI</sequence>
<evidence type="ECO:0000313" key="1">
    <source>
        <dbReference type="EMBL" id="QIP14731.1"/>
    </source>
</evidence>
<proteinExistence type="predicted"/>
<evidence type="ECO:0000313" key="2">
    <source>
        <dbReference type="Proteomes" id="UP000501802"/>
    </source>
</evidence>
<protein>
    <submittedName>
        <fullName evidence="1">Uncharacterized protein</fullName>
    </submittedName>
</protein>
<dbReference type="Proteomes" id="UP000501802">
    <property type="component" value="Chromosome"/>
</dbReference>
<dbReference type="AlphaFoldDB" id="A0A6G9AQG8"/>
<gene>
    <name evidence="1" type="ORF">G8759_19980</name>
</gene>
<reference evidence="1 2" key="1">
    <citation type="submission" date="2020-03" db="EMBL/GenBank/DDBJ databases">
        <authorList>
            <person name="Kim M.K."/>
        </authorList>
    </citation>
    <scope>NUCLEOTIDE SEQUENCE [LARGE SCALE GENOMIC DNA]</scope>
    <source>
        <strain evidence="1 2">BT328</strain>
    </source>
</reference>
<dbReference type="KEGG" id="spib:G8759_19980"/>
<keyword evidence="2" id="KW-1185">Reference proteome</keyword>
<organism evidence="1 2">
    <name type="scientific">Spirosoma aureum</name>
    <dbReference type="NCBI Taxonomy" id="2692134"/>
    <lineage>
        <taxon>Bacteria</taxon>
        <taxon>Pseudomonadati</taxon>
        <taxon>Bacteroidota</taxon>
        <taxon>Cytophagia</taxon>
        <taxon>Cytophagales</taxon>
        <taxon>Cytophagaceae</taxon>
        <taxon>Spirosoma</taxon>
    </lineage>
</organism>
<dbReference type="RefSeq" id="WP_167211376.1">
    <property type="nucleotide sequence ID" value="NZ_CP050063.1"/>
</dbReference>
<dbReference type="EMBL" id="CP050063">
    <property type="protein sequence ID" value="QIP14731.1"/>
    <property type="molecule type" value="Genomic_DNA"/>
</dbReference>
<accession>A0A6G9AQG8</accession>
<name>A0A6G9AQG8_9BACT</name>